<dbReference type="PANTHER" id="PTHR35091:SF2">
    <property type="entry name" value="FLAGELLAR PROTEIN FLIL"/>
    <property type="match status" value="1"/>
</dbReference>
<evidence type="ECO:0000256" key="10">
    <source>
        <dbReference type="RuleBase" id="RU364125"/>
    </source>
</evidence>
<keyword evidence="12" id="KW-1185">Reference proteome</keyword>
<dbReference type="OrthoDB" id="7619358at2"/>
<keyword evidence="9 10" id="KW-0472">Membrane</keyword>
<reference evidence="11 12" key="1">
    <citation type="submission" date="2018-06" db="EMBL/GenBank/DDBJ databases">
        <title>Genomic Encyclopedia of Type Strains, Phase III (KMG-III): the genomes of soil and plant-associated and newly described type strains.</title>
        <authorList>
            <person name="Whitman W."/>
        </authorList>
    </citation>
    <scope>NUCLEOTIDE SEQUENCE [LARGE SCALE GENOMIC DNA]</scope>
    <source>
        <strain evidence="11 12">CECT 9025</strain>
    </source>
</reference>
<accession>A0A318T304</accession>
<evidence type="ECO:0000256" key="5">
    <source>
        <dbReference type="ARBA" id="ARBA00022500"/>
    </source>
</evidence>
<feature type="transmembrane region" description="Helical" evidence="10">
    <location>
        <begin position="22"/>
        <end position="45"/>
    </location>
</feature>
<keyword evidence="7 10" id="KW-0283">Flagellar rotation</keyword>
<gene>
    <name evidence="11" type="ORF">DFP88_102395</name>
</gene>
<comment type="similarity">
    <text evidence="3 10">Belongs to the FliL family.</text>
</comment>
<evidence type="ECO:0000256" key="6">
    <source>
        <dbReference type="ARBA" id="ARBA00022692"/>
    </source>
</evidence>
<keyword evidence="10" id="KW-0997">Cell inner membrane</keyword>
<dbReference type="EMBL" id="QJTE01000002">
    <property type="protein sequence ID" value="PYE84594.1"/>
    <property type="molecule type" value="Genomic_DNA"/>
</dbReference>
<evidence type="ECO:0000256" key="2">
    <source>
        <dbReference type="ARBA" id="ARBA00004162"/>
    </source>
</evidence>
<evidence type="ECO:0000256" key="8">
    <source>
        <dbReference type="ARBA" id="ARBA00022989"/>
    </source>
</evidence>
<sequence length="165" mass="17289">MSAAADVEGAEEAPKKKSKLPLILGIVLLLAGAGGGFFAASSGLIGGGGEAEEPADQLEAEPAPLAPAVFVPLDPLVINLPARSGRNLLRFSAQLEVPPEHAESVEAIRPRIVDVLNGYLRAVEVSDLADPAALVRLRGQMLRRVQVVAGEGRVRDLLVMEFVVN</sequence>
<dbReference type="InterPro" id="IPR005503">
    <property type="entry name" value="FliL"/>
</dbReference>
<dbReference type="GO" id="GO:0006935">
    <property type="term" value="P:chemotaxis"/>
    <property type="evidence" value="ECO:0007669"/>
    <property type="project" value="UniProtKB-KW"/>
</dbReference>
<comment type="function">
    <text evidence="1 10">Controls the rotational direction of flagella during chemotaxis.</text>
</comment>
<dbReference type="GO" id="GO:0071978">
    <property type="term" value="P:bacterial-type flagellum-dependent swarming motility"/>
    <property type="evidence" value="ECO:0007669"/>
    <property type="project" value="TreeGrafter"/>
</dbReference>
<keyword evidence="8 10" id="KW-1133">Transmembrane helix</keyword>
<evidence type="ECO:0000256" key="1">
    <source>
        <dbReference type="ARBA" id="ARBA00002254"/>
    </source>
</evidence>
<evidence type="ECO:0000256" key="3">
    <source>
        <dbReference type="ARBA" id="ARBA00008281"/>
    </source>
</evidence>
<keyword evidence="6 10" id="KW-0812">Transmembrane</keyword>
<dbReference type="GO" id="GO:0009425">
    <property type="term" value="C:bacterial-type flagellum basal body"/>
    <property type="evidence" value="ECO:0007669"/>
    <property type="project" value="InterPro"/>
</dbReference>
<keyword evidence="4" id="KW-1003">Cell membrane</keyword>
<proteinExistence type="inferred from homology"/>
<evidence type="ECO:0000313" key="11">
    <source>
        <dbReference type="EMBL" id="PYE84594.1"/>
    </source>
</evidence>
<dbReference type="Proteomes" id="UP000248311">
    <property type="component" value="Unassembled WGS sequence"/>
</dbReference>
<evidence type="ECO:0000256" key="4">
    <source>
        <dbReference type="ARBA" id="ARBA00022475"/>
    </source>
</evidence>
<evidence type="ECO:0000313" key="12">
    <source>
        <dbReference type="Proteomes" id="UP000248311"/>
    </source>
</evidence>
<dbReference type="AlphaFoldDB" id="A0A318T304"/>
<keyword evidence="11" id="KW-0966">Cell projection</keyword>
<keyword evidence="11" id="KW-0282">Flagellum</keyword>
<comment type="caution">
    <text evidence="11">The sequence shown here is derived from an EMBL/GenBank/DDBJ whole genome shotgun (WGS) entry which is preliminary data.</text>
</comment>
<dbReference type="Pfam" id="PF03748">
    <property type="entry name" value="FliL"/>
    <property type="match status" value="1"/>
</dbReference>
<protein>
    <recommendedName>
        <fullName evidence="10">Flagellar protein FliL</fullName>
    </recommendedName>
</protein>
<organism evidence="11 12">
    <name type="scientific">Pseudoroseicyclus aestuarii</name>
    <dbReference type="NCBI Taxonomy" id="1795041"/>
    <lineage>
        <taxon>Bacteria</taxon>
        <taxon>Pseudomonadati</taxon>
        <taxon>Pseudomonadota</taxon>
        <taxon>Alphaproteobacteria</taxon>
        <taxon>Rhodobacterales</taxon>
        <taxon>Paracoccaceae</taxon>
        <taxon>Pseudoroseicyclus</taxon>
    </lineage>
</organism>
<evidence type="ECO:0000256" key="7">
    <source>
        <dbReference type="ARBA" id="ARBA00022779"/>
    </source>
</evidence>
<dbReference type="GO" id="GO:0005886">
    <property type="term" value="C:plasma membrane"/>
    <property type="evidence" value="ECO:0007669"/>
    <property type="project" value="UniProtKB-SubCell"/>
</dbReference>
<dbReference type="RefSeq" id="WP_110813675.1">
    <property type="nucleotide sequence ID" value="NZ_QJTE01000002.1"/>
</dbReference>
<keyword evidence="11" id="KW-0969">Cilium</keyword>
<keyword evidence="5 10" id="KW-0145">Chemotaxis</keyword>
<name>A0A318T304_9RHOB</name>
<comment type="subcellular location">
    <subcellularLocation>
        <location evidence="10">Cell inner membrane</location>
    </subcellularLocation>
    <subcellularLocation>
        <location evidence="2">Cell membrane</location>
        <topology evidence="2">Single-pass membrane protein</topology>
    </subcellularLocation>
</comment>
<dbReference type="PANTHER" id="PTHR35091">
    <property type="entry name" value="FLAGELLAR PROTEIN FLIL"/>
    <property type="match status" value="1"/>
</dbReference>
<evidence type="ECO:0000256" key="9">
    <source>
        <dbReference type="ARBA" id="ARBA00023136"/>
    </source>
</evidence>